<dbReference type="PANTHER" id="PTHR23077:SF132">
    <property type="entry name" value="ATP-DEPENDENT ZN PROTEASE"/>
    <property type="match status" value="1"/>
</dbReference>
<dbReference type="EMBL" id="JBEFKJ010000024">
    <property type="protein sequence ID" value="KAL2039725.1"/>
    <property type="molecule type" value="Genomic_DNA"/>
</dbReference>
<accession>A0ABR4A1H7</accession>
<sequence>MEPRLLVRGVRSAASYVIKTPSKQVPRVVYNYNPSAYTSLCPASIRDRSYHVRSSPAIEAAHARVLEDFRKAREETALDIFCSLQTHYPDWTVTMTPGSTGLKAFADAGQATAKLDVESEKLLSQLKYELAKDRKVASFQELVEFARYDYQWAGNSFIVYQFCKNYYDDDDPPQCTMFFILQKREGSELDDDGRSKSVKGLIAAATSYAQGMQEKGILLFDQSGWKKNTELWESVQQSSWENVILDESLKASLKRDVAGFFDERANYERFGVTWKRGIIMHGLPGNGKTLSVKALMRGLATRPNPVPTLYVKSTASQYGVTYAIRDIFKKARKMSPCLLVFEDLDSLITEDSRSYFLNEVDGLESNDGIMMIGSTNYLEKLDAGITKRPSRFDRKYHFDLPAAPERTKYCEQWRSRLADKAVNFPQKMCSAIAGITDGFSFAYLQEAFISSLLVLANEQNEAGRAAEERAQDGNSSDFESVPFWRVINQQVNMLRNEIKGSRKSAEDAIGYNGPKPASKAGFA</sequence>
<comment type="caution">
    <text evidence="2">The sequence shown here is derived from an EMBL/GenBank/DDBJ whole genome shotgun (WGS) entry which is preliminary data.</text>
</comment>
<dbReference type="CDD" id="cd19481">
    <property type="entry name" value="RecA-like_protease"/>
    <property type="match status" value="1"/>
</dbReference>
<protein>
    <recommendedName>
        <fullName evidence="1">AAA+ ATPase domain-containing protein</fullName>
    </recommendedName>
</protein>
<feature type="domain" description="AAA+ ATPase" evidence="1">
    <location>
        <begin position="274"/>
        <end position="402"/>
    </location>
</feature>
<proteinExistence type="predicted"/>
<name>A0ABR4A1H7_9LECA</name>
<dbReference type="Gene3D" id="3.40.50.300">
    <property type="entry name" value="P-loop containing nucleotide triphosphate hydrolases"/>
    <property type="match status" value="1"/>
</dbReference>
<dbReference type="SMART" id="SM00382">
    <property type="entry name" value="AAA"/>
    <property type="match status" value="1"/>
</dbReference>
<evidence type="ECO:0000313" key="3">
    <source>
        <dbReference type="Proteomes" id="UP001590950"/>
    </source>
</evidence>
<dbReference type="InterPro" id="IPR027417">
    <property type="entry name" value="P-loop_NTPase"/>
</dbReference>
<dbReference type="Pfam" id="PF00004">
    <property type="entry name" value="AAA"/>
    <property type="match status" value="1"/>
</dbReference>
<gene>
    <name evidence="2" type="ORF">N7G274_007584</name>
</gene>
<reference evidence="2 3" key="1">
    <citation type="submission" date="2024-09" db="EMBL/GenBank/DDBJ databases">
        <title>Rethinking Asexuality: The Enigmatic Case of Functional Sexual Genes in Lepraria (Stereocaulaceae).</title>
        <authorList>
            <person name="Doellman M."/>
            <person name="Sun Y."/>
            <person name="Barcenas-Pena A."/>
            <person name="Lumbsch H.T."/>
            <person name="Grewe F."/>
        </authorList>
    </citation>
    <scope>NUCLEOTIDE SEQUENCE [LARGE SCALE GENOMIC DNA]</scope>
    <source>
        <strain evidence="2 3">Mercado 3170</strain>
    </source>
</reference>
<evidence type="ECO:0000313" key="2">
    <source>
        <dbReference type="EMBL" id="KAL2039725.1"/>
    </source>
</evidence>
<dbReference type="InterPro" id="IPR050168">
    <property type="entry name" value="AAA_ATPase_domain"/>
</dbReference>
<dbReference type="SUPFAM" id="SSF52540">
    <property type="entry name" value="P-loop containing nucleoside triphosphate hydrolases"/>
    <property type="match status" value="1"/>
</dbReference>
<dbReference type="Proteomes" id="UP001590950">
    <property type="component" value="Unassembled WGS sequence"/>
</dbReference>
<keyword evidence="3" id="KW-1185">Reference proteome</keyword>
<organism evidence="2 3">
    <name type="scientific">Stereocaulon virgatum</name>
    <dbReference type="NCBI Taxonomy" id="373712"/>
    <lineage>
        <taxon>Eukaryota</taxon>
        <taxon>Fungi</taxon>
        <taxon>Dikarya</taxon>
        <taxon>Ascomycota</taxon>
        <taxon>Pezizomycotina</taxon>
        <taxon>Lecanoromycetes</taxon>
        <taxon>OSLEUM clade</taxon>
        <taxon>Lecanoromycetidae</taxon>
        <taxon>Lecanorales</taxon>
        <taxon>Lecanorineae</taxon>
        <taxon>Stereocaulaceae</taxon>
        <taxon>Stereocaulon</taxon>
    </lineage>
</organism>
<dbReference type="PANTHER" id="PTHR23077">
    <property type="entry name" value="AAA-FAMILY ATPASE"/>
    <property type="match status" value="1"/>
</dbReference>
<evidence type="ECO:0000259" key="1">
    <source>
        <dbReference type="SMART" id="SM00382"/>
    </source>
</evidence>
<dbReference type="InterPro" id="IPR003593">
    <property type="entry name" value="AAA+_ATPase"/>
</dbReference>
<dbReference type="InterPro" id="IPR003959">
    <property type="entry name" value="ATPase_AAA_core"/>
</dbReference>